<dbReference type="AlphaFoldDB" id="A0A401KQE1"/>
<proteinExistence type="predicted"/>
<comment type="caution">
    <text evidence="2">The sequence shown here is derived from an EMBL/GenBank/DDBJ whole genome shotgun (WGS) entry which is preliminary data.</text>
</comment>
<dbReference type="STRING" id="105351.A0A401KQE1"/>
<organism evidence="2 3">
    <name type="scientific">Aspergillus awamori</name>
    <name type="common">Black koji mold</name>
    <dbReference type="NCBI Taxonomy" id="105351"/>
    <lineage>
        <taxon>Eukaryota</taxon>
        <taxon>Fungi</taxon>
        <taxon>Dikarya</taxon>
        <taxon>Ascomycota</taxon>
        <taxon>Pezizomycotina</taxon>
        <taxon>Eurotiomycetes</taxon>
        <taxon>Eurotiomycetidae</taxon>
        <taxon>Eurotiales</taxon>
        <taxon>Aspergillaceae</taxon>
        <taxon>Aspergillus</taxon>
    </lineage>
</organism>
<feature type="compositionally biased region" description="Basic and acidic residues" evidence="1">
    <location>
        <begin position="228"/>
        <end position="241"/>
    </location>
</feature>
<feature type="compositionally biased region" description="Low complexity" evidence="1">
    <location>
        <begin position="211"/>
        <end position="220"/>
    </location>
</feature>
<dbReference type="Proteomes" id="UP000286921">
    <property type="component" value="Unassembled WGS sequence"/>
</dbReference>
<dbReference type="EMBL" id="BDHI01000008">
    <property type="protein sequence ID" value="GCB21494.1"/>
    <property type="molecule type" value="Genomic_DNA"/>
</dbReference>
<feature type="region of interest" description="Disordered" evidence="1">
    <location>
        <begin position="211"/>
        <end position="241"/>
    </location>
</feature>
<accession>A0A401KQE1</accession>
<evidence type="ECO:0000313" key="3">
    <source>
        <dbReference type="Proteomes" id="UP000286921"/>
    </source>
</evidence>
<keyword evidence="3" id="KW-1185">Reference proteome</keyword>
<evidence type="ECO:0000313" key="2">
    <source>
        <dbReference type="EMBL" id="GCB21494.1"/>
    </source>
</evidence>
<reference evidence="2 3" key="1">
    <citation type="submission" date="2016-09" db="EMBL/GenBank/DDBJ databases">
        <title>Aspergillus awamori IFM 58123T.</title>
        <authorList>
            <person name="Kusuya Y."/>
            <person name="Shimizu M."/>
            <person name="Takahashi H."/>
            <person name="Yaguchi T."/>
        </authorList>
    </citation>
    <scope>NUCLEOTIDE SEQUENCE [LARGE SCALE GENOMIC DNA]</scope>
    <source>
        <strain evidence="2 3">IFM 58123</strain>
    </source>
</reference>
<protein>
    <submittedName>
        <fullName evidence="2">Uncharacterized protein</fullName>
    </submittedName>
</protein>
<gene>
    <name evidence="2" type="ORF">AAWM_04379</name>
</gene>
<sequence>MTTFEGADIQRAITDDIRIDRKHVLSVSLNAYGLPWKWDKFNYDYIIINKAMFNNFEEDLLAHTRQLRNERYITQLNSNLTDLEVKDRKRYRRTGLLHEIKRLLRAIGSRHKTKASGTSSDLVLGAGVAGVAAGGYGGMGGMEGENVDRISQVQYSEEEFPAQLPGAHFLVNEEVDIHNSSVSEDHGGQSNISDVVHTSASVGISLRANRSPSVSSVIAPSPNPLTQDGRRPGPAEFKNSRENRPLWLVERFAASKSEVHSDESLPSLPSSTTDVREPSEEEDDMEGIVNELLDRYTAA</sequence>
<feature type="region of interest" description="Disordered" evidence="1">
    <location>
        <begin position="256"/>
        <end position="288"/>
    </location>
</feature>
<evidence type="ECO:0000256" key="1">
    <source>
        <dbReference type="SAM" id="MobiDB-lite"/>
    </source>
</evidence>
<name>A0A401KQE1_ASPAW</name>